<dbReference type="CDD" id="cd08638">
    <property type="entry name" value="DNA_pol_A_theta"/>
    <property type="match status" value="1"/>
</dbReference>
<dbReference type="SUPFAM" id="SSF56672">
    <property type="entry name" value="DNA/RNA polymerases"/>
    <property type="match status" value="1"/>
</dbReference>
<dbReference type="Gene3D" id="1.10.150.20">
    <property type="entry name" value="5' to 3' exonuclease, C-terminal subdomain"/>
    <property type="match status" value="1"/>
</dbReference>
<dbReference type="FunFam" id="1.10.150.20:FF:000070">
    <property type="entry name" value="DNA polymerase I, putative"/>
    <property type="match status" value="1"/>
</dbReference>
<dbReference type="Gene3D" id="1.20.1060.10">
    <property type="entry name" value="Taq DNA Polymerase, Chain T, domain 4"/>
    <property type="match status" value="1"/>
</dbReference>
<accession>A0A085NPH8</accession>
<dbReference type="InterPro" id="IPR046931">
    <property type="entry name" value="HTH_61"/>
</dbReference>
<dbReference type="GO" id="GO:0003677">
    <property type="term" value="F:DNA binding"/>
    <property type="evidence" value="ECO:0007669"/>
    <property type="project" value="InterPro"/>
</dbReference>
<dbReference type="Pfam" id="PF00271">
    <property type="entry name" value="Helicase_C"/>
    <property type="match status" value="1"/>
</dbReference>
<comment type="catalytic activity">
    <reaction evidence="11">
        <text>DNA(n) + a 2'-deoxyribonucleoside 5'-triphosphate = DNA(n+1) + diphosphate</text>
        <dbReference type="Rhea" id="RHEA:22508"/>
        <dbReference type="Rhea" id="RHEA-COMP:17339"/>
        <dbReference type="Rhea" id="RHEA-COMP:17340"/>
        <dbReference type="ChEBI" id="CHEBI:33019"/>
        <dbReference type="ChEBI" id="CHEBI:61560"/>
        <dbReference type="ChEBI" id="CHEBI:173112"/>
        <dbReference type="EC" id="2.7.7.7"/>
    </reaction>
</comment>
<comment type="subcellular location">
    <subcellularLocation>
        <location evidence="1">Nucleus</location>
    </subcellularLocation>
</comment>
<feature type="compositionally biased region" description="Basic and acidic residues" evidence="12">
    <location>
        <begin position="945"/>
        <end position="969"/>
    </location>
</feature>
<evidence type="ECO:0000256" key="12">
    <source>
        <dbReference type="SAM" id="MobiDB-lite"/>
    </source>
</evidence>
<feature type="domain" description="Helicase ATP-binding" evidence="13">
    <location>
        <begin position="45"/>
        <end position="224"/>
    </location>
</feature>
<evidence type="ECO:0000256" key="1">
    <source>
        <dbReference type="ARBA" id="ARBA00004123"/>
    </source>
</evidence>
<keyword evidence="10" id="KW-0539">Nucleus</keyword>
<dbReference type="EMBL" id="KL367482">
    <property type="protein sequence ID" value="KFD71374.1"/>
    <property type="molecule type" value="Genomic_DNA"/>
</dbReference>
<organism evidence="15">
    <name type="scientific">Trichuris suis</name>
    <name type="common">pig whipworm</name>
    <dbReference type="NCBI Taxonomy" id="68888"/>
    <lineage>
        <taxon>Eukaryota</taxon>
        <taxon>Metazoa</taxon>
        <taxon>Ecdysozoa</taxon>
        <taxon>Nematoda</taxon>
        <taxon>Enoplea</taxon>
        <taxon>Dorylaimia</taxon>
        <taxon>Trichinellida</taxon>
        <taxon>Trichuridae</taxon>
        <taxon>Trichuris</taxon>
    </lineage>
</organism>
<dbReference type="GO" id="GO:0097681">
    <property type="term" value="P:double-strand break repair via alternative nonhomologous end joining"/>
    <property type="evidence" value="ECO:0007669"/>
    <property type="project" value="TreeGrafter"/>
</dbReference>
<dbReference type="GO" id="GO:0006261">
    <property type="term" value="P:DNA-templated DNA replication"/>
    <property type="evidence" value="ECO:0007669"/>
    <property type="project" value="InterPro"/>
</dbReference>
<dbReference type="Pfam" id="PF21099">
    <property type="entry name" value="POLQ_helical"/>
    <property type="match status" value="1"/>
</dbReference>
<feature type="region of interest" description="Disordered" evidence="12">
    <location>
        <begin position="942"/>
        <end position="969"/>
    </location>
</feature>
<keyword evidence="4" id="KW-0548">Nucleotidyltransferase</keyword>
<dbReference type="SMART" id="SM00487">
    <property type="entry name" value="DEXDc"/>
    <property type="match status" value="1"/>
</dbReference>
<dbReference type="InterPro" id="IPR001098">
    <property type="entry name" value="DNA-dir_DNA_pol_A_palm_dom"/>
</dbReference>
<keyword evidence="7" id="KW-0067">ATP-binding</keyword>
<dbReference type="Gene3D" id="3.30.420.10">
    <property type="entry name" value="Ribonuclease H-like superfamily/Ribonuclease H"/>
    <property type="match status" value="1"/>
</dbReference>
<evidence type="ECO:0000256" key="8">
    <source>
        <dbReference type="ARBA" id="ARBA00022932"/>
    </source>
</evidence>
<dbReference type="PROSITE" id="PS51194">
    <property type="entry name" value="HELICASE_CTER"/>
    <property type="match status" value="1"/>
</dbReference>
<dbReference type="PRINTS" id="PR00868">
    <property type="entry name" value="DNAPOLI"/>
</dbReference>
<sequence>MALAQQFAGKNDLSVFGLGEDVIRCYADHGIVQLFPWQRDCLCLPGVLQGERNLVYTAPTSAGKTLVAEIILLKRVLETGKRGLFILPFISVAREKMLYLHSLYRNVGIQVQGYMGTLNPAGGMHSWDVAVCTIEKANSLVNRLLEEDSMSSLGVIVVDELHLVKDRHRGKVLELLLSKLLYHVRQQQFAYGLSNPIQIIGMSATLPNIEIYGKWLCSEIFRTDFRPIPLTEYLFSNGNFYTRNFELVRSLPVDFVLPNDSENVVGLCLETVIVGCGVLVFCSTKAWCERLALLIAEAIKQLLDCSGRLLLFFNLIFKLPYFAAFRFFSQRNGSLTVRLNALIESEKQKHFMDSFVTIAGIMDPVLRSTLPYAVGFHHAGMTMEERERLENGFRKSLVRVLVATSTLSSGVNLPAKRVIIRSPWGDPSKSGPCLDSYMYKQMTGRAGRKGLDVQGESILMCKQSEIARARSIIAAADALDLPKEAPVTNFCELSSGFVRTVLETIANGMVKCKADLSQFLSCTLSYGFLADQWDAVQQCILSLTERNFVSCSAEGESTLSHDNFENLHFAENIAPTQLGCATVSSSMAPDEAVAVFQDLQTAKSAVVLENDLHLVYLVTPLCMLDNLASTISWTQYFAIWQSLDQASRKVGQTVGVEESYLVAKLCSFGRRGDTERNARKREVHLRFFVALALFQLVEEVPLAEVSARFSCNRGYLQSLQQQASTYAAMVISFVDRLGWFSLKNLLSGFAERLAFGVKQDLTELVQIDGIDGLRARRFHEAGFATVSKLAQSKIKEISAILGKAIPFHSSLGGSSSKNSWLAGHPELTLLEAATFVRFQARMLLNDKLRQYGVTAKRMEEKEAEEDGEAEEPRRLPGNSTPRRELTAHSILRSTPNKEETRRSFLMNHSSRNNSPIKEDDFLNQFPTTQMVLAESWFEMSARSQSMERKHDEPRNKHNTEEQLGRSDKDIALKITQSAQSERSSRQREAEQPLKDLVMAEQFRSESWCQSSAAAHPDEVNNANDVATNLSGISLSPKPHTSAQGDVSITESQLVQLLSNSFTERIDAACEQLLANSSKPNSSGQHGFLRTSPLVFEDSDEFRDRSGQISDLKEPTDLAHSSPMNEVQTGPTDCPLEVVFQHVSPISTIAKPIVKSGCFPGFEGHLIGGIRFVDIGIDQAVCAEFLRLLEEQHECFVSVAYSEGALQTSPRCPKCQKMVDQSANEASLSRISYSVAVCWNRDFCFYYAVSTGKEGHGDVASILQKILTFRPPSRKVIFDDLRRTVRLLFALLGKDFRAECNCFCLSTAAWMLNPDSRSLHPKELLEIYSPADLPLLRFIPISLGQVSICCMSCIAACLAWPHLYELLERMRMLAAFGEIELPAQWAVAQMETTGIGFDSALCSSMCESLKGRIMELEFDSARLAGRQFSMSSPNEVAKVLFHELGLPADSSHLLSRGNTKRYSTSKPVLEKLCCLHPLPRNVLQWRQLSFALSNYVYPLLRIRSNKCATCGEFTRIYGKYDWFTATGRVIMHEPNLQNVPKSITVPLCGKEISLRNLVVARQGYILLSADFSQLELRIIAHLSSDPKLMSLLNDGQDIFAFLASELNSVHLADVSEEQRSQAKQICYGIIYGMGPAALAEELDISEEMASAFYVSFKRRFPGVASWMQATVEQCRHLGYAITVANRVRYFPEIKSSISSERCQAERRAINTTVQGSASDIFKLAVNAICARLRESSVPTQKVNLITQLHDEVIFEVESRKAQEVAILAKQAMEGAASLKVALVVKLKVGVRWGDMVEISL</sequence>
<gene>
    <name evidence="15" type="ORF">M514_07144</name>
</gene>
<dbReference type="EC" id="2.7.7.7" evidence="2"/>
<dbReference type="InterPro" id="IPR002298">
    <property type="entry name" value="DNA_polymerase_A"/>
</dbReference>
<dbReference type="InterPro" id="IPR036397">
    <property type="entry name" value="RNaseH_sf"/>
</dbReference>
<dbReference type="Pfam" id="PF00270">
    <property type="entry name" value="DEAD"/>
    <property type="match status" value="1"/>
</dbReference>
<dbReference type="PROSITE" id="PS51192">
    <property type="entry name" value="HELICASE_ATP_BIND_1"/>
    <property type="match status" value="1"/>
</dbReference>
<dbReference type="GO" id="GO:0003887">
    <property type="term" value="F:DNA-directed DNA polymerase activity"/>
    <property type="evidence" value="ECO:0007669"/>
    <property type="project" value="UniProtKB-KW"/>
</dbReference>
<feature type="region of interest" description="Disordered" evidence="12">
    <location>
        <begin position="1104"/>
        <end position="1126"/>
    </location>
</feature>
<dbReference type="SMART" id="SM00482">
    <property type="entry name" value="POLAc"/>
    <property type="match status" value="1"/>
</dbReference>
<dbReference type="Pfam" id="PF00476">
    <property type="entry name" value="DNA_pol_A"/>
    <property type="match status" value="1"/>
</dbReference>
<dbReference type="FunFam" id="3.40.50.300:FF:000813">
    <property type="entry name" value="helicase POLQ-like isoform X1"/>
    <property type="match status" value="1"/>
</dbReference>
<dbReference type="PROSITE" id="PS00447">
    <property type="entry name" value="DNA_POLYMERASE_A"/>
    <property type="match status" value="1"/>
</dbReference>
<feature type="region of interest" description="Disordered" evidence="12">
    <location>
        <begin position="859"/>
        <end position="900"/>
    </location>
</feature>
<dbReference type="SUPFAM" id="SSF158702">
    <property type="entry name" value="Sec63 N-terminal domain-like"/>
    <property type="match status" value="1"/>
</dbReference>
<keyword evidence="3" id="KW-0808">Transferase</keyword>
<name>A0A085NPH8_9BILA</name>
<evidence type="ECO:0000313" key="15">
    <source>
        <dbReference type="EMBL" id="KFD71374.1"/>
    </source>
</evidence>
<dbReference type="GO" id="GO:0005524">
    <property type="term" value="F:ATP binding"/>
    <property type="evidence" value="ECO:0007669"/>
    <property type="project" value="UniProtKB-KW"/>
</dbReference>
<dbReference type="Pfam" id="PF20470">
    <property type="entry name" value="HTH_61"/>
    <property type="match status" value="1"/>
</dbReference>
<dbReference type="InterPro" id="IPR048960">
    <property type="entry name" value="POLQ-like_helical"/>
</dbReference>
<evidence type="ECO:0000259" key="14">
    <source>
        <dbReference type="PROSITE" id="PS51194"/>
    </source>
</evidence>
<protein>
    <recommendedName>
        <fullName evidence="2">DNA-directed DNA polymerase</fullName>
        <ecNumber evidence="2">2.7.7.7</ecNumber>
    </recommendedName>
</protein>
<dbReference type="PANTHER" id="PTHR10133">
    <property type="entry name" value="DNA POLYMERASE I"/>
    <property type="match status" value="1"/>
</dbReference>
<keyword evidence="8" id="KW-0239">DNA-directed DNA polymerase</keyword>
<dbReference type="InterPro" id="IPR014001">
    <property type="entry name" value="Helicase_ATP-bd"/>
</dbReference>
<dbReference type="Gene3D" id="3.30.70.370">
    <property type="match status" value="1"/>
</dbReference>
<dbReference type="SUPFAM" id="SSF52540">
    <property type="entry name" value="P-loop containing nucleoside triphosphate hydrolases"/>
    <property type="match status" value="1"/>
</dbReference>
<dbReference type="InterPro" id="IPR027417">
    <property type="entry name" value="P-loop_NTPase"/>
</dbReference>
<dbReference type="CDD" id="cd18026">
    <property type="entry name" value="DEXHc_POLQ-like"/>
    <property type="match status" value="1"/>
</dbReference>
<evidence type="ECO:0000256" key="3">
    <source>
        <dbReference type="ARBA" id="ARBA00022679"/>
    </source>
</evidence>
<evidence type="ECO:0000256" key="6">
    <source>
        <dbReference type="ARBA" id="ARBA00022763"/>
    </source>
</evidence>
<feature type="compositionally biased region" description="Basic and acidic residues" evidence="12">
    <location>
        <begin position="1104"/>
        <end position="1116"/>
    </location>
</feature>
<dbReference type="Proteomes" id="UP000030758">
    <property type="component" value="Unassembled WGS sequence"/>
</dbReference>
<dbReference type="InterPro" id="IPR043502">
    <property type="entry name" value="DNA/RNA_pol_sf"/>
</dbReference>
<dbReference type="GO" id="GO:0005634">
    <property type="term" value="C:nucleus"/>
    <property type="evidence" value="ECO:0007669"/>
    <property type="project" value="UniProtKB-SubCell"/>
</dbReference>
<evidence type="ECO:0000256" key="9">
    <source>
        <dbReference type="ARBA" id="ARBA00023204"/>
    </source>
</evidence>
<proteinExistence type="predicted"/>
<keyword evidence="6" id="KW-0227">DNA damage</keyword>
<evidence type="ECO:0000259" key="13">
    <source>
        <dbReference type="PROSITE" id="PS51192"/>
    </source>
</evidence>
<feature type="domain" description="Helicase C-terminal" evidence="14">
    <location>
        <begin position="268"/>
        <end position="494"/>
    </location>
</feature>
<evidence type="ECO:0000256" key="10">
    <source>
        <dbReference type="ARBA" id="ARBA00023242"/>
    </source>
</evidence>
<dbReference type="InterPro" id="IPR019760">
    <property type="entry name" value="DNA-dir_DNA_pol_A_CS"/>
</dbReference>
<dbReference type="Gene3D" id="1.10.3380.20">
    <property type="match status" value="1"/>
</dbReference>
<evidence type="ECO:0000256" key="2">
    <source>
        <dbReference type="ARBA" id="ARBA00012417"/>
    </source>
</evidence>
<keyword evidence="9" id="KW-0234">DNA repair</keyword>
<reference evidence="15" key="1">
    <citation type="journal article" date="2014" name="Nat. Genet.">
        <title>Genome and transcriptome of the porcine whipworm Trichuris suis.</title>
        <authorList>
            <person name="Jex A.R."/>
            <person name="Nejsum P."/>
            <person name="Schwarz E.M."/>
            <person name="Hu L."/>
            <person name="Young N.D."/>
            <person name="Hall R.S."/>
            <person name="Korhonen P.K."/>
            <person name="Liao S."/>
            <person name="Thamsborg S."/>
            <person name="Xia J."/>
            <person name="Xu P."/>
            <person name="Wang S."/>
            <person name="Scheerlinck J.P."/>
            <person name="Hofmann A."/>
            <person name="Sternberg P.W."/>
            <person name="Wang J."/>
            <person name="Gasser R.B."/>
        </authorList>
    </citation>
    <scope>NUCLEOTIDE SEQUENCE [LARGE SCALE GENOMIC DNA]</scope>
    <source>
        <strain evidence="15">DCEP-RM93F</strain>
    </source>
</reference>
<dbReference type="CDD" id="cd18795">
    <property type="entry name" value="SF2_C_Ski2"/>
    <property type="match status" value="1"/>
</dbReference>
<evidence type="ECO:0000256" key="5">
    <source>
        <dbReference type="ARBA" id="ARBA00022741"/>
    </source>
</evidence>
<dbReference type="Gene3D" id="3.40.50.300">
    <property type="entry name" value="P-loop containing nucleotide triphosphate hydrolases"/>
    <property type="match status" value="2"/>
</dbReference>
<evidence type="ECO:0000256" key="4">
    <source>
        <dbReference type="ARBA" id="ARBA00022695"/>
    </source>
</evidence>
<evidence type="ECO:0000256" key="11">
    <source>
        <dbReference type="ARBA" id="ARBA00049244"/>
    </source>
</evidence>
<dbReference type="PANTHER" id="PTHR10133:SF62">
    <property type="entry name" value="DNA POLYMERASE THETA"/>
    <property type="match status" value="1"/>
</dbReference>
<dbReference type="InterPro" id="IPR001650">
    <property type="entry name" value="Helicase_C-like"/>
</dbReference>
<dbReference type="InterPro" id="IPR011545">
    <property type="entry name" value="DEAD/DEAH_box_helicase_dom"/>
</dbReference>
<dbReference type="SMART" id="SM00490">
    <property type="entry name" value="HELICc"/>
    <property type="match status" value="1"/>
</dbReference>
<evidence type="ECO:0000256" key="7">
    <source>
        <dbReference type="ARBA" id="ARBA00022840"/>
    </source>
</evidence>
<keyword evidence="5" id="KW-0547">Nucleotide-binding</keyword>